<name>A0AAD7XML4_9STRA</name>
<keyword evidence="3" id="KW-0645">Protease</keyword>
<keyword evidence="6" id="KW-0788">Thiol protease</keyword>
<evidence type="ECO:0000256" key="4">
    <source>
        <dbReference type="ARBA" id="ARBA00022786"/>
    </source>
</evidence>
<evidence type="ECO:0000256" key="2">
    <source>
        <dbReference type="ARBA" id="ARBA00012759"/>
    </source>
</evidence>
<dbReference type="GO" id="GO:0004843">
    <property type="term" value="F:cysteine-type deubiquitinase activity"/>
    <property type="evidence" value="ECO:0007669"/>
    <property type="project" value="UniProtKB-EC"/>
</dbReference>
<feature type="domain" description="DUF3638" evidence="8">
    <location>
        <begin position="1727"/>
        <end position="1944"/>
    </location>
</feature>
<reference evidence="10" key="1">
    <citation type="submission" date="2023-01" db="EMBL/GenBank/DDBJ databases">
        <title>Metagenome sequencing of chrysophaentin producing Chrysophaeum taylorii.</title>
        <authorList>
            <person name="Davison J."/>
            <person name="Bewley C."/>
        </authorList>
    </citation>
    <scope>NUCLEOTIDE SEQUENCE</scope>
    <source>
        <strain evidence="10">NIES-1699</strain>
    </source>
</reference>
<dbReference type="Pfam" id="PF12340">
    <property type="entry name" value="DUF3638"/>
    <property type="match status" value="1"/>
</dbReference>
<protein>
    <recommendedName>
        <fullName evidence="2">ubiquitinyl hydrolase 1</fullName>
        <ecNumber evidence="2">3.4.19.12</ecNumber>
    </recommendedName>
</protein>
<dbReference type="PANTHER" id="PTHR13367">
    <property type="entry name" value="UBIQUITIN THIOESTERASE"/>
    <property type="match status" value="1"/>
</dbReference>
<evidence type="ECO:0000256" key="7">
    <source>
        <dbReference type="SAM" id="Coils"/>
    </source>
</evidence>
<sequence length="2775" mass="314868">MSVRSAKEEARRAWGVPPTEELYLVGDGNVLVDDEATLAASLRPASRITVVRESIPEKKVNVALLHGIFGFDGRSPSDDQSNVSDYCRLWQDFSNAISDWAWQPKEKELSKIQSAAATLNTRGCVEWYLQYGCCVLVTDAPVDRRHLNLLCLDNWAFRDHSGANSWEYTSMPGSSEVLFLGTVDIDEYDEVKSRASASLARAQARTGDMRRAGVSDQGHQKTPAMIEAIFTDAIRNTTNTQPRGGFTDVGLHTGGRARHTAFFATAAVVEHHVTFFDLVFAQFLLWCTERARHADPDIVMRMLEVTALRAEPLADNDFPDMELFAARCCVVRHLVDTTTINASLALARSYQIPPLSLQTTTTTTTWRNPRLECPENAGEASTKVPTMAELRKEALKNLKPLPCLSDDERLSSVATWLGHRAFNELAHWKSQFAMATVENLMFERAKRLHGSYDDDDSAPGDIEAVVDRYRNIVAAFVRDASDKVGRMIVEIRSRELLVVWIAFCLVYDRVSSEPTRGHQTINDYRMALDFQDLRHLVLSDKRAVEAARSVARYIQAHHHRAPPVFSLRENDATLHFARSFARESETIMRVWSQEQADARARQEKHWSQVQKKKQDLQALDEELRRLEWDEHQARAELNRTTQYDWIGSRRYLTWEWVSAKKREIKVTEKPPSPVYQPLPEEGDAALEVLFFMFLPDELQALSRLSFVAQQMLLPQDNKKFTEDDISPVRGAISEEDPVGLWQCYYRSRSDRAAKVVTTKLRLAFSDKIPKADQISLPNVRNYHRKSDGVWHPNTIGRRVYWNGGDFPLDVRGYYFNPFAPVDFRATVQHLTEELPSEYATMQWMAAQYTVDEADPRRGNVPLAKLDSKPKNLSRDVFLALISFLHDKLLPLDNKVIGEIDVTQQNEATLKWKRDELYGAWPALHGVLDKLEQELSDKPRDHAVLGTVGEIADYASQYHIPTREIAGRLVASARRWAQDCDDRAKRCRFYTYGMLHTRLRPINDEDAAMLVELSLLACYTRLFDDNDDELLELSMISNYVMASRWVAGLQSAVDSNLLTNALGLIFTQQTQDENLAWKSVKDERNAPQAGCYEAISRDGRHLFSVNVLTGTALYDGLPPRQLPDSIRTHPLYRRTFGNRNFEVTKAASGWLETTSVARGAHYKFLALPNSDQLLVREIRDNITLELLESTVARDLPARLQEKHSHWLCRDRGVVLLRPKTYSDRATQFLFKKEHMSWFKVRYERDSTWFGYRVPRERQRSPSWVSLDLGSMDRLVLLPDDAAELAVLRKFEPNEELHVYLSAESGNLLLEMPRFGVSFEVDDDSKIHSKTYEGYFLSIDQQISCTMGTFTQYLVLEKSSSSSSSSFSELLLKVLVPCGEVVKTDSAVSIREDETCDDKRRYHAYDVHPRFKELQAPTVESRYQLAAIFAATATRVPEASSKLTGAEMAVQLARRSWLNRPLDNNEYKQLRSVASFSTRTPTLRLVCSDLLQASTDLHFLHPTAAEKRQPLDHKDALTAYETRKCAGELSPRMYLRPDEESSLMGGFEWCHDKRLRRQSSEGSIDDGNGGISAAADVQQDYVLALGRLRSIAECAKKVTPHNMAATVFPFDLNDEDSALANHMMTELRHSWELYQKSRPLEFENTSLDDLVALRIFVSKLRRRVESGLVAVLDSVPPSTRVLDIIHRRILTWLELCELEDTLERLASACASRDEAKLQHELREVLTERREWNPRTQPEWLVFEVEQRLRIRGIQVSVAMDLIANHGSVAQLNMGEGKTRVILPMLVLELSKMPHVLVRLHFLSQLIGEAFAYLHKTLTGGLLNVALALLPFHRDVKVTEKQARLMYHALERVRDRRGAVCVAPEHRLSLRLKWIELWHATDPPGEQREVLESLSRLEKDLEYFDILDESDEILSHKYHLVYAMKAQQRLPAGDARWTIVEELLMKVLLLAPEAEAMGIIAERIVSKHPGGFDQIRLLSDTGGGGGGGGGGGKKWLCDRLARDMFEPPLPYSIRNFEKVRHNDDDLDAIMSFVTDVENFDVAKLRTVTQNLSQQQFESLLDQLLTLRGMLAYGLLESSLVKRCRVDYGIDRRRRRVAVPFRACDTPSDRAEYAHPDVQICRTVLAYYATGLKPDDVKEAFRKLLTLAPTAQRDEYNKGWFKLSYVGMTQEESGKLDDVSKIDLDNASQFDVLVKIYRYNMRAINFWLNNCVFPVETKQFPYQIMANAWDLSDNPSNRVIGFSGTSDNKLLLPCHVKQGVPNVESLRATDGKMVSLIFHNDSLSTVGQPVAESVLEHAVAHQTVALIDAGALMAGFTNRQVALKILELLELQQNQVGSSSSSSSSSLEGVVFFEENSWLVRSGDREWPLATSPIPESRAFVYFDESRCRGADMKLAPDAVATLTVGPGMRKDKLMQAAGRMRQLDRGQSIRFVTTQEVAAKFTKIGGGGATARLLGWVMENTTESLKEGLLEWATQGSHFCCTQDHPNVRLLPDPHSLEELYPHAKHRTTMHAEMVRSQTRFRNLCPEPLSEKNELVMREIAECGERFGRDVETSSCNVGCDEECERELEIEREKEEEVERQLPSRIPTAEEHWEYELVLRAASPVDLPTTQRLDDAVRETLSVEISFPPDVFVTHNFMSTVQDHHCLDLYLRLVDVVLAFSSGELLLVSEREADKILELYHTSSLTGAPRFCNLPDLRSSNAVTMQLPPTTGPELPVKARTAVLLFSGDTMFDPKAESALQKLLLSFEAKRAAPDIAKNRDRAHLLPRSTLERVCEDF</sequence>
<feature type="domain" description="DUF3645" evidence="9">
    <location>
        <begin position="2087"/>
        <end position="2117"/>
    </location>
</feature>
<dbReference type="GO" id="GO:0006508">
    <property type="term" value="P:proteolysis"/>
    <property type="evidence" value="ECO:0007669"/>
    <property type="project" value="UniProtKB-KW"/>
</dbReference>
<evidence type="ECO:0000259" key="9">
    <source>
        <dbReference type="Pfam" id="PF12359"/>
    </source>
</evidence>
<evidence type="ECO:0000313" key="10">
    <source>
        <dbReference type="EMBL" id="KAJ8606838.1"/>
    </source>
</evidence>
<evidence type="ECO:0000256" key="6">
    <source>
        <dbReference type="ARBA" id="ARBA00022807"/>
    </source>
</evidence>
<evidence type="ECO:0000313" key="11">
    <source>
        <dbReference type="Proteomes" id="UP001230188"/>
    </source>
</evidence>
<evidence type="ECO:0000259" key="8">
    <source>
        <dbReference type="Pfam" id="PF12340"/>
    </source>
</evidence>
<organism evidence="10 11">
    <name type="scientific">Chrysophaeum taylorii</name>
    <dbReference type="NCBI Taxonomy" id="2483200"/>
    <lineage>
        <taxon>Eukaryota</taxon>
        <taxon>Sar</taxon>
        <taxon>Stramenopiles</taxon>
        <taxon>Ochrophyta</taxon>
        <taxon>Pelagophyceae</taxon>
        <taxon>Pelagomonadales</taxon>
        <taxon>Pelagomonadaceae</taxon>
        <taxon>Chrysophaeum</taxon>
    </lineage>
</organism>
<keyword evidence="5" id="KW-0378">Hydrolase</keyword>
<dbReference type="InterPro" id="IPR051346">
    <property type="entry name" value="OTU_Deubiquitinase"/>
</dbReference>
<keyword evidence="4" id="KW-0833">Ubl conjugation pathway</keyword>
<evidence type="ECO:0000256" key="5">
    <source>
        <dbReference type="ARBA" id="ARBA00022801"/>
    </source>
</evidence>
<dbReference type="PANTHER" id="PTHR13367:SF33">
    <property type="entry name" value="P-LOOP CONTAINING NUCLEOSIDE TRIPHOSPHATE HYDROLASE PROTEIN"/>
    <property type="match status" value="1"/>
</dbReference>
<evidence type="ECO:0000256" key="1">
    <source>
        <dbReference type="ARBA" id="ARBA00000707"/>
    </source>
</evidence>
<comment type="caution">
    <text evidence="10">The sequence shown here is derived from an EMBL/GenBank/DDBJ whole genome shotgun (WGS) entry which is preliminary data.</text>
</comment>
<dbReference type="Proteomes" id="UP001230188">
    <property type="component" value="Unassembled WGS sequence"/>
</dbReference>
<gene>
    <name evidence="10" type="ORF">CTAYLR_009177</name>
</gene>
<dbReference type="EC" id="3.4.19.12" evidence="2"/>
<comment type="catalytic activity">
    <reaction evidence="1">
        <text>Thiol-dependent hydrolysis of ester, thioester, amide, peptide and isopeptide bonds formed by the C-terminal Gly of ubiquitin (a 76-residue protein attached to proteins as an intracellular targeting signal).</text>
        <dbReference type="EC" id="3.4.19.12"/>
    </reaction>
</comment>
<dbReference type="InterPro" id="IPR022099">
    <property type="entry name" value="DUF3638"/>
</dbReference>
<proteinExistence type="predicted"/>
<dbReference type="InterPro" id="IPR022105">
    <property type="entry name" value="DUF3645"/>
</dbReference>
<keyword evidence="7" id="KW-0175">Coiled coil</keyword>
<dbReference type="EMBL" id="JAQMWT010000246">
    <property type="protein sequence ID" value="KAJ8606838.1"/>
    <property type="molecule type" value="Genomic_DNA"/>
</dbReference>
<keyword evidence="11" id="KW-1185">Reference proteome</keyword>
<dbReference type="Pfam" id="PF12359">
    <property type="entry name" value="DUF3645"/>
    <property type="match status" value="1"/>
</dbReference>
<feature type="coiled-coil region" evidence="7">
    <location>
        <begin position="609"/>
        <end position="636"/>
    </location>
</feature>
<accession>A0AAD7XML4</accession>
<evidence type="ECO:0000256" key="3">
    <source>
        <dbReference type="ARBA" id="ARBA00022670"/>
    </source>
</evidence>